<protein>
    <submittedName>
        <fullName evidence="1">Uncharacterized protein</fullName>
    </submittedName>
</protein>
<dbReference type="Proteomes" id="UP000190648">
    <property type="component" value="Unassembled WGS sequence"/>
</dbReference>
<organism evidence="1 2">
    <name type="scientific">Patagioenas fasciata monilis</name>
    <dbReference type="NCBI Taxonomy" id="372326"/>
    <lineage>
        <taxon>Eukaryota</taxon>
        <taxon>Metazoa</taxon>
        <taxon>Chordata</taxon>
        <taxon>Craniata</taxon>
        <taxon>Vertebrata</taxon>
        <taxon>Euteleostomi</taxon>
        <taxon>Archelosauria</taxon>
        <taxon>Archosauria</taxon>
        <taxon>Dinosauria</taxon>
        <taxon>Saurischia</taxon>
        <taxon>Theropoda</taxon>
        <taxon>Coelurosauria</taxon>
        <taxon>Aves</taxon>
        <taxon>Neognathae</taxon>
        <taxon>Neoaves</taxon>
        <taxon>Columbimorphae</taxon>
        <taxon>Columbiformes</taxon>
        <taxon>Columbidae</taxon>
        <taxon>Patagioenas</taxon>
    </lineage>
</organism>
<reference evidence="1 2" key="1">
    <citation type="submission" date="2016-02" db="EMBL/GenBank/DDBJ databases">
        <title>Band-tailed pigeon sequencing and assembly.</title>
        <authorList>
            <person name="Soares A.E."/>
            <person name="Novak B.J."/>
            <person name="Rice E.S."/>
            <person name="O'Connell B."/>
            <person name="Chang D."/>
            <person name="Weber S."/>
            <person name="Shapiro B."/>
        </authorList>
    </citation>
    <scope>NUCLEOTIDE SEQUENCE [LARGE SCALE GENOMIC DNA]</scope>
    <source>
        <strain evidence="1">BTP2013</strain>
        <tissue evidence="1">Blood</tissue>
    </source>
</reference>
<dbReference type="EMBL" id="LSYS01008465">
    <property type="protein sequence ID" value="OPJ68649.1"/>
    <property type="molecule type" value="Genomic_DNA"/>
</dbReference>
<evidence type="ECO:0000313" key="2">
    <source>
        <dbReference type="Proteomes" id="UP000190648"/>
    </source>
</evidence>
<sequence>MAAQTGSRLVSEPEDQPVVSPLPFPVLPSGAKLHLKHTASRKVSFLAIKEPEPHTGKDKTIVNSCPQPHRFVAFYRILTLS</sequence>
<keyword evidence="2" id="KW-1185">Reference proteome</keyword>
<evidence type="ECO:0000313" key="1">
    <source>
        <dbReference type="EMBL" id="OPJ68649.1"/>
    </source>
</evidence>
<proteinExistence type="predicted"/>
<name>A0A1V4J996_PATFA</name>
<comment type="caution">
    <text evidence="1">The sequence shown here is derived from an EMBL/GenBank/DDBJ whole genome shotgun (WGS) entry which is preliminary data.</text>
</comment>
<accession>A0A1V4J996</accession>
<dbReference type="AlphaFoldDB" id="A0A1V4J996"/>
<gene>
    <name evidence="1" type="ORF">AV530_017602</name>
</gene>